<evidence type="ECO:0000313" key="1">
    <source>
        <dbReference type="EMBL" id="OLP91227.1"/>
    </source>
</evidence>
<comment type="caution">
    <text evidence="1">The sequence shown here is derived from an EMBL/GenBank/DDBJ whole genome shotgun (WGS) entry which is preliminary data.</text>
</comment>
<name>A0A1Q9D7Z1_SYMMI</name>
<reference evidence="1 2" key="1">
    <citation type="submission" date="2016-02" db="EMBL/GenBank/DDBJ databases">
        <title>Genome analysis of coral dinoflagellate symbionts highlights evolutionary adaptations to a symbiotic lifestyle.</title>
        <authorList>
            <person name="Aranda M."/>
            <person name="Li Y."/>
            <person name="Liew Y.J."/>
            <person name="Baumgarten S."/>
            <person name="Simakov O."/>
            <person name="Wilson M."/>
            <person name="Piel J."/>
            <person name="Ashoor H."/>
            <person name="Bougouffa S."/>
            <person name="Bajic V.B."/>
            <person name="Ryu T."/>
            <person name="Ravasi T."/>
            <person name="Bayer T."/>
            <person name="Micklem G."/>
            <person name="Kim H."/>
            <person name="Bhak J."/>
            <person name="Lajeunesse T.C."/>
            <person name="Voolstra C.R."/>
        </authorList>
    </citation>
    <scope>NUCLEOTIDE SEQUENCE [LARGE SCALE GENOMIC DNA]</scope>
    <source>
        <strain evidence="1 2">CCMP2467</strain>
    </source>
</reference>
<dbReference type="AlphaFoldDB" id="A0A1Q9D7Z1"/>
<dbReference type="EMBL" id="LSRX01000675">
    <property type="protein sequence ID" value="OLP91227.1"/>
    <property type="molecule type" value="Genomic_DNA"/>
</dbReference>
<organism evidence="1 2">
    <name type="scientific">Symbiodinium microadriaticum</name>
    <name type="common">Dinoflagellate</name>
    <name type="synonym">Zooxanthella microadriatica</name>
    <dbReference type="NCBI Taxonomy" id="2951"/>
    <lineage>
        <taxon>Eukaryota</taxon>
        <taxon>Sar</taxon>
        <taxon>Alveolata</taxon>
        <taxon>Dinophyceae</taxon>
        <taxon>Suessiales</taxon>
        <taxon>Symbiodiniaceae</taxon>
        <taxon>Symbiodinium</taxon>
    </lineage>
</organism>
<dbReference type="OrthoDB" id="448923at2759"/>
<dbReference type="Proteomes" id="UP000186817">
    <property type="component" value="Unassembled WGS sequence"/>
</dbReference>
<evidence type="ECO:0000313" key="2">
    <source>
        <dbReference type="Proteomes" id="UP000186817"/>
    </source>
</evidence>
<gene>
    <name evidence="1" type="ORF">AK812_SmicGene27077</name>
</gene>
<proteinExistence type="predicted"/>
<sequence length="500" mass="57424">MRQLIPFHEAVDLSLWPSPFDPSISKRKLEKWYFHVRAAIRLLHEADHDKNRLETTGRREVHVNVPSPDLDFLGGSVDCEMDVDEITGRGGWSDTMERIIGSVLLEPPKEPVFRVTTLIHKHSDEFDPQAALVMMKTGRCVVYSHFPDRKAANSGTWMHAMLEHMFNGYQIAAGDMQGELDATVNIVSQMGDIEAYRTEWCIYAPNEDVAGSIDMVLKRRDSPVFYLVDWKRSEKLEDKYNGFGKTMKAPLESVADCQGQHYRLQRNKKKWILEKYYGIQIHGMKVVCIHPRYLPDGFVDDVPNMQGLVSELMQCRRNKMQCRRNKKLRRDRIKMLQSHRNPFVKTNEVQARASPREGLSPTERFSVVLPSQPSVVESMAELEAMIEDLVDDQDNGAPNNAKKRRLLPGADTHSRRFQDMFRRSHTILSNSLDNITPDISPRTNTILHNTRRMLGDLRAEYPDISEDIRRMMLVAAHLAEGHLVDKPMMTDCAALTWIGT</sequence>
<evidence type="ECO:0008006" key="3">
    <source>
        <dbReference type="Google" id="ProtNLM"/>
    </source>
</evidence>
<accession>A0A1Q9D7Z1</accession>
<protein>
    <recommendedName>
        <fullName evidence="3">PD-(D/E)XK endonuclease-like domain-containing protein</fullName>
    </recommendedName>
</protein>
<keyword evidence="2" id="KW-1185">Reference proteome</keyword>